<protein>
    <recommendedName>
        <fullName evidence="3">Remorin C-terminal domain-containing protein</fullName>
    </recommendedName>
</protein>
<gene>
    <name evidence="4" type="ORF">TAV2_LOCUS22423</name>
</gene>
<reference evidence="4 5" key="1">
    <citation type="submission" date="2022-03" db="EMBL/GenBank/DDBJ databases">
        <authorList>
            <person name="Nunn A."/>
            <person name="Chopra R."/>
            <person name="Nunn A."/>
            <person name="Contreras Garrido A."/>
        </authorList>
    </citation>
    <scope>NUCLEOTIDE SEQUENCE [LARGE SCALE GENOMIC DNA]</scope>
</reference>
<dbReference type="Proteomes" id="UP000836841">
    <property type="component" value="Unassembled WGS sequence"/>
</dbReference>
<name>A0AAU9T1P0_THLAR</name>
<evidence type="ECO:0000259" key="3">
    <source>
        <dbReference type="Pfam" id="PF03763"/>
    </source>
</evidence>
<organism evidence="4 5">
    <name type="scientific">Thlaspi arvense</name>
    <name type="common">Field penny-cress</name>
    <dbReference type="NCBI Taxonomy" id="13288"/>
    <lineage>
        <taxon>Eukaryota</taxon>
        <taxon>Viridiplantae</taxon>
        <taxon>Streptophyta</taxon>
        <taxon>Embryophyta</taxon>
        <taxon>Tracheophyta</taxon>
        <taxon>Spermatophyta</taxon>
        <taxon>Magnoliopsida</taxon>
        <taxon>eudicotyledons</taxon>
        <taxon>Gunneridae</taxon>
        <taxon>Pentapetalae</taxon>
        <taxon>rosids</taxon>
        <taxon>malvids</taxon>
        <taxon>Brassicales</taxon>
        <taxon>Brassicaceae</taxon>
        <taxon>Thlaspideae</taxon>
        <taxon>Thlaspi</taxon>
    </lineage>
</organism>
<sequence length="146" mass="16747">MEVSEPANEKQTGEMVNRDAVLARVATEKRLALVKAWEESEKTKAENKAYKKLSTIEAWENSKKANVEAELKNIEEKYEKKKAEYAEKMKNKTAEIHRASEEKKAMVEAKRERMSSRQKRLLQNFDQLVPFQTGCLVALAANFLLG</sequence>
<comment type="similarity">
    <text evidence="1">Belongs to the remorin family.</text>
</comment>
<keyword evidence="5" id="KW-1185">Reference proteome</keyword>
<feature type="domain" description="Remorin C-terminal" evidence="3">
    <location>
        <begin position="29"/>
        <end position="121"/>
    </location>
</feature>
<dbReference type="EMBL" id="CAJVSB020000875">
    <property type="protein sequence ID" value="CAH2075729.1"/>
    <property type="molecule type" value="Genomic_DNA"/>
</dbReference>
<comment type="caution">
    <text evidence="4">The sequence shown here is derived from an EMBL/GenBank/DDBJ whole genome shotgun (WGS) entry which is preliminary data.</text>
</comment>
<evidence type="ECO:0000313" key="4">
    <source>
        <dbReference type="EMBL" id="CAH2075729.1"/>
    </source>
</evidence>
<dbReference type="Pfam" id="PF03763">
    <property type="entry name" value="Remorin_C"/>
    <property type="match status" value="1"/>
</dbReference>
<evidence type="ECO:0000256" key="2">
    <source>
        <dbReference type="SAM" id="Coils"/>
    </source>
</evidence>
<dbReference type="PANTHER" id="PTHR31775:SF29">
    <property type="entry name" value="REMORIN C-TERMINAL DOMAIN-CONTAINING PROTEIN"/>
    <property type="match status" value="1"/>
</dbReference>
<dbReference type="PANTHER" id="PTHR31775">
    <property type="entry name" value="OS02G0117200 PROTEIN"/>
    <property type="match status" value="1"/>
</dbReference>
<feature type="coiled-coil region" evidence="2">
    <location>
        <begin position="64"/>
        <end position="109"/>
    </location>
</feature>
<dbReference type="InterPro" id="IPR005516">
    <property type="entry name" value="Remorin_C"/>
</dbReference>
<proteinExistence type="inferred from homology"/>
<dbReference type="AlphaFoldDB" id="A0AAU9T1P0"/>
<accession>A0AAU9T1P0</accession>
<evidence type="ECO:0000256" key="1">
    <source>
        <dbReference type="ARBA" id="ARBA00005711"/>
    </source>
</evidence>
<evidence type="ECO:0000313" key="5">
    <source>
        <dbReference type="Proteomes" id="UP000836841"/>
    </source>
</evidence>
<keyword evidence="2" id="KW-0175">Coiled coil</keyword>